<dbReference type="InterPro" id="IPR036282">
    <property type="entry name" value="Glutathione-S-Trfase_C_sf"/>
</dbReference>
<dbReference type="SFLD" id="SFLDG01152">
    <property type="entry name" value="Main.3:_Omega-_and_Tau-like"/>
    <property type="match status" value="4"/>
</dbReference>
<dbReference type="Proteomes" id="UP000701853">
    <property type="component" value="Chromosome 3"/>
</dbReference>
<evidence type="ECO:0000259" key="9">
    <source>
        <dbReference type="PROSITE" id="PS50405"/>
    </source>
</evidence>
<feature type="domain" description="GST N-terminal" evidence="8">
    <location>
        <begin position="376"/>
        <end position="455"/>
    </location>
</feature>
<dbReference type="Pfam" id="PF25907">
    <property type="entry name" value="DUF7962"/>
    <property type="match status" value="2"/>
</dbReference>
<protein>
    <recommendedName>
        <fullName evidence="2">glutathione transferase</fullName>
        <ecNumber evidence="2">2.5.1.18</ecNumber>
    </recommendedName>
</protein>
<dbReference type="InterPro" id="IPR045073">
    <property type="entry name" value="Omega/Tau-like"/>
</dbReference>
<dbReference type="PANTHER" id="PTHR11260">
    <property type="entry name" value="GLUTATHIONE S-TRANSFERASE, GST, SUPERFAMILY, GST DOMAIN CONTAINING"/>
    <property type="match status" value="1"/>
</dbReference>
<dbReference type="Pfam" id="PF02798">
    <property type="entry name" value="GST_N"/>
    <property type="match status" value="7"/>
</dbReference>
<comment type="caution">
    <text evidence="10">The sequence shown here is derived from an EMBL/GenBank/DDBJ whole genome shotgun (WGS) entry which is preliminary data.</text>
</comment>
<evidence type="ECO:0000313" key="10">
    <source>
        <dbReference type="EMBL" id="KAG8499802.1"/>
    </source>
</evidence>
<feature type="domain" description="GST C-terminal" evidence="9">
    <location>
        <begin position="620"/>
        <end position="763"/>
    </location>
</feature>
<evidence type="ECO:0000256" key="1">
    <source>
        <dbReference type="ARBA" id="ARBA00004514"/>
    </source>
</evidence>
<dbReference type="InterPro" id="IPR040079">
    <property type="entry name" value="Glutathione_S-Trfase"/>
</dbReference>
<evidence type="ECO:0000256" key="2">
    <source>
        <dbReference type="ARBA" id="ARBA00012452"/>
    </source>
</evidence>
<comment type="similarity">
    <text evidence="6">Belongs to the GST superfamily. Tau family.</text>
</comment>
<evidence type="ECO:0000256" key="5">
    <source>
        <dbReference type="ARBA" id="ARBA00022679"/>
    </source>
</evidence>
<feature type="domain" description="GST N-terminal" evidence="8">
    <location>
        <begin position="2"/>
        <end position="81"/>
    </location>
</feature>
<dbReference type="EC" id="2.5.1.18" evidence="2"/>
<evidence type="ECO:0000256" key="6">
    <source>
        <dbReference type="ARBA" id="ARBA00025743"/>
    </source>
</evidence>
<evidence type="ECO:0000313" key="11">
    <source>
        <dbReference type="Proteomes" id="UP000701853"/>
    </source>
</evidence>
<keyword evidence="5" id="KW-0808">Transferase</keyword>
<comment type="catalytic activity">
    <reaction evidence="7">
        <text>RX + glutathione = an S-substituted glutathione + a halide anion + H(+)</text>
        <dbReference type="Rhea" id="RHEA:16437"/>
        <dbReference type="ChEBI" id="CHEBI:15378"/>
        <dbReference type="ChEBI" id="CHEBI:16042"/>
        <dbReference type="ChEBI" id="CHEBI:17792"/>
        <dbReference type="ChEBI" id="CHEBI:57925"/>
        <dbReference type="ChEBI" id="CHEBI:90779"/>
        <dbReference type="EC" id="2.5.1.18"/>
    </reaction>
</comment>
<accession>A0A8J5ZEY7</accession>
<proteinExistence type="inferred from homology"/>
<dbReference type="CDD" id="cd03058">
    <property type="entry name" value="GST_N_Tau"/>
    <property type="match status" value="6"/>
</dbReference>
<dbReference type="PROSITE" id="PS50405">
    <property type="entry name" value="GST_CTER"/>
    <property type="match status" value="6"/>
</dbReference>
<gene>
    <name evidence="10" type="ORF">CXB51_006180</name>
</gene>
<feature type="domain" description="GST N-terminal" evidence="8">
    <location>
        <begin position="750"/>
        <end position="829"/>
    </location>
</feature>
<feature type="domain" description="GST N-terminal" evidence="8">
    <location>
        <begin position="1177"/>
        <end position="1256"/>
    </location>
</feature>
<dbReference type="PANTHER" id="PTHR11260:SF523">
    <property type="entry name" value="GLUTATHIONE S-TRANSFERASE"/>
    <property type="match status" value="1"/>
</dbReference>
<dbReference type="GO" id="GO:0004364">
    <property type="term" value="F:glutathione transferase activity"/>
    <property type="evidence" value="ECO:0007669"/>
    <property type="project" value="UniProtKB-EC"/>
</dbReference>
<dbReference type="EMBL" id="JAHUZN010000003">
    <property type="protein sequence ID" value="KAG8499802.1"/>
    <property type="molecule type" value="Genomic_DNA"/>
</dbReference>
<evidence type="ECO:0000256" key="3">
    <source>
        <dbReference type="ARBA" id="ARBA00022490"/>
    </source>
</evidence>
<dbReference type="OrthoDB" id="4951845at2759"/>
<dbReference type="SFLD" id="SFLDG00358">
    <property type="entry name" value="Main_(cytGST)"/>
    <property type="match status" value="5"/>
</dbReference>
<evidence type="ECO:0000256" key="4">
    <source>
        <dbReference type="ARBA" id="ARBA00022575"/>
    </source>
</evidence>
<dbReference type="InterPro" id="IPR004045">
    <property type="entry name" value="Glutathione_S-Trfase_N"/>
</dbReference>
<dbReference type="GO" id="GO:0005829">
    <property type="term" value="C:cytosol"/>
    <property type="evidence" value="ECO:0007669"/>
    <property type="project" value="UniProtKB-SubCell"/>
</dbReference>
<reference evidence="10 11" key="1">
    <citation type="journal article" date="2021" name="bioRxiv">
        <title>The Gossypium anomalum genome as a resource for cotton improvement and evolutionary analysis of hybrid incompatibility.</title>
        <authorList>
            <person name="Grover C.E."/>
            <person name="Yuan D."/>
            <person name="Arick M.A."/>
            <person name="Miller E.R."/>
            <person name="Hu G."/>
            <person name="Peterson D.G."/>
            <person name="Wendel J.F."/>
            <person name="Udall J.A."/>
        </authorList>
    </citation>
    <scope>NUCLEOTIDE SEQUENCE [LARGE SCALE GENOMIC DNA]</scope>
    <source>
        <strain evidence="10">JFW-Udall</strain>
        <tissue evidence="10">Leaf</tissue>
    </source>
</reference>
<dbReference type="Gene3D" id="1.20.1050.10">
    <property type="match status" value="7"/>
</dbReference>
<sequence>MGEVKLVGTWVSPYTYRIKWALKLKGIAFDYIEEDLCNKSALLLQYNPIHKKVPVFFHGGKPICESMVIIEYIEEIWPHNPLLPTDPYERAMLRFWIKYAEDKGPSMWMVGEGQHKAEQDSLEMLKIIEEKALGDKKFFGGDNINMLDIVLGLGHWLGGEKLLEAHKLHRLHVWLKNFKQVPVFKEDLPDLDAMLAYLRRQREIVIWALKLKGISYEYIEEDLSNKSPLLLQYNPIHKKIPVLLHDGKPICESTSPLLSKLYRTEGEEQQAVVKEWLEMLEAMEEHALIGGKKFFGGDEINMVDIAFCMVAHWLGLIKDFARLKIFEPHKFPRVSSWIQNFKSVPVIKGNLPDTDKMLALLKRRSTRKSTNLPTMAVVKLFGAWLSPYVYKVIWALKLKGIPYEYIEEDLSNKSPLLLQYNPIHKKVPVLVHDEKPIYESTVILRYIDEIWPQNPLLPADPYDRANPIIAKLYRTEGEEQQAVVKEWLEMLEAIEEHALIGGKKFFGGDEINMVDIAFCMVAHWLGVFEDAAGLKVFEPHKFPRVSSWIQNFRSVPIIKDNLPDTDKTVAYLKRRKEIVIWALKLKGIPYEYIEEDLRNKSPLLLQYNPIHKKVPVLVHDGIPICESTVILQYIDEIWPQNPLLPADPYDRALYQTDGEEQQAAVKEWLEMLEVMEEHALIEGKKFFGGDEINMVDMAFSFVAYWLGVIEDVVGLEIFEPHKFPQVSLWIQNFKSIPVIKENLPDADKMSALLKHGREMITYAYRVIWALKLKGIPYEYIEEDLLNKSPLLLQYNPIHKKVPVFVHDGKTICESTVILQYIDEIWPQNPLLPADPYDRAGYLMSKLYYQADGEEQQAVVKEWLEMLEVMEEHALIGVKKNFGEDKINMVDIAFSFVAHWLGVFEDVLGLEIFEPHKFPRVSSWIQNFKSIPIIKDNLPDADKMYAFYKHESTRKSTNLPTMAVVKLFGAWTSPYCYRVIWALKLKGIPYEYIEEDLSNKSPLLLQYNPIHKKVPVLLHDGKPICESTVILRYIDEIWPQNPLLPADPHERALYRTDGEEQQAVAKECFEMLEVVEGHALIGGKKFFGGDEINMVDIAFCSVAHWLGYIEDFTGLKIVEPHKFPRLNSWIQNFKSVPVIKDNLLDTDKMSALLKRRREILLASKSKSTRKSTNLPTMAVLKLLGAWPSPYVYRVIWALKLKGIPYEYIEEDLSNKSPLLLQYNPIHKKVPVLVHDGKPICESTVILRYIDEIWPQNPLLPADPHERASPFISKLYRTDGEEQQAAAKECFEMLEVVEGHALIGGKKFFGGDEINMVDIAFCSVAHWLGVIEGFTGLKIFEPHKFPRLNSWIQNFKSVPIIKDNLPDTDKMSAVLKRRREMLLASKSS</sequence>
<dbReference type="GO" id="GO:0009407">
    <property type="term" value="P:toxin catabolic process"/>
    <property type="evidence" value="ECO:0007669"/>
    <property type="project" value="UniProtKB-ARBA"/>
</dbReference>
<keyword evidence="3" id="KW-0963">Cytoplasm</keyword>
<dbReference type="PROSITE" id="PS50404">
    <property type="entry name" value="GST_NTER"/>
    <property type="match status" value="7"/>
</dbReference>
<dbReference type="InterPro" id="IPR045074">
    <property type="entry name" value="GST_C_Tau"/>
</dbReference>
<feature type="domain" description="GST C-terminal" evidence="9">
    <location>
        <begin position="1242"/>
        <end position="1372"/>
    </location>
</feature>
<feature type="domain" description="GST C-terminal" evidence="9">
    <location>
        <begin position="1019"/>
        <end position="1151"/>
    </location>
</feature>
<name>A0A8J5ZEY7_9ROSI</name>
<dbReference type="GO" id="GO:0006749">
    <property type="term" value="P:glutathione metabolic process"/>
    <property type="evidence" value="ECO:0007669"/>
    <property type="project" value="InterPro"/>
</dbReference>
<feature type="domain" description="GST N-terminal" evidence="8">
    <location>
        <begin position="962"/>
        <end position="1041"/>
    </location>
</feature>
<organism evidence="10 11">
    <name type="scientific">Gossypium anomalum</name>
    <dbReference type="NCBI Taxonomy" id="47600"/>
    <lineage>
        <taxon>Eukaryota</taxon>
        <taxon>Viridiplantae</taxon>
        <taxon>Streptophyta</taxon>
        <taxon>Embryophyta</taxon>
        <taxon>Tracheophyta</taxon>
        <taxon>Spermatophyta</taxon>
        <taxon>Magnoliopsida</taxon>
        <taxon>eudicotyledons</taxon>
        <taxon>Gunneridae</taxon>
        <taxon>Pentapetalae</taxon>
        <taxon>rosids</taxon>
        <taxon>malvids</taxon>
        <taxon>Malvales</taxon>
        <taxon>Malvaceae</taxon>
        <taxon>Malvoideae</taxon>
        <taxon>Gossypium</taxon>
    </lineage>
</organism>
<evidence type="ECO:0000259" key="8">
    <source>
        <dbReference type="PROSITE" id="PS50404"/>
    </source>
</evidence>
<feature type="domain" description="GST C-terminal" evidence="9">
    <location>
        <begin position="433"/>
        <end position="578"/>
    </location>
</feature>
<dbReference type="Pfam" id="PF00043">
    <property type="entry name" value="GST_C"/>
    <property type="match status" value="4"/>
</dbReference>
<evidence type="ECO:0000256" key="7">
    <source>
        <dbReference type="ARBA" id="ARBA00047960"/>
    </source>
</evidence>
<feature type="domain" description="GST C-terminal" evidence="9">
    <location>
        <begin position="810"/>
        <end position="958"/>
    </location>
</feature>
<dbReference type="SUPFAM" id="SSF47616">
    <property type="entry name" value="GST C-terminal domain-like"/>
    <property type="match status" value="7"/>
</dbReference>
<dbReference type="InterPro" id="IPR058268">
    <property type="entry name" value="DUF7962"/>
</dbReference>
<dbReference type="Gene3D" id="3.40.30.10">
    <property type="entry name" value="Glutaredoxin"/>
    <property type="match status" value="7"/>
</dbReference>
<dbReference type="SUPFAM" id="SSF52833">
    <property type="entry name" value="Thioredoxin-like"/>
    <property type="match status" value="7"/>
</dbReference>
<keyword evidence="4" id="KW-0216">Detoxification</keyword>
<comment type="subcellular location">
    <subcellularLocation>
        <location evidence="1">Cytoplasm</location>
        <location evidence="1">Cytosol</location>
    </subcellularLocation>
</comment>
<dbReference type="InterPro" id="IPR036249">
    <property type="entry name" value="Thioredoxin-like_sf"/>
</dbReference>
<dbReference type="InterPro" id="IPR004046">
    <property type="entry name" value="GST_C"/>
</dbReference>
<feature type="domain" description="GST N-terminal" evidence="8">
    <location>
        <begin position="189"/>
        <end position="268"/>
    </location>
</feature>
<dbReference type="CDD" id="cd03185">
    <property type="entry name" value="GST_C_Tau"/>
    <property type="match status" value="7"/>
</dbReference>
<dbReference type="FunFam" id="3.40.30.10:FF:000014">
    <property type="entry name" value="Tau class glutathione S-transferase"/>
    <property type="match status" value="4"/>
</dbReference>
<feature type="domain" description="GST C-terminal" evidence="9">
    <location>
        <begin position="218"/>
        <end position="372"/>
    </location>
</feature>
<keyword evidence="11" id="KW-1185">Reference proteome</keyword>
<feature type="domain" description="GST N-terminal" evidence="8">
    <location>
        <begin position="563"/>
        <end position="642"/>
    </location>
</feature>
<dbReference type="SFLD" id="SFLDS00019">
    <property type="entry name" value="Glutathione_Transferase_(cytos"/>
    <property type="match status" value="5"/>
</dbReference>
<dbReference type="InterPro" id="IPR010987">
    <property type="entry name" value="Glutathione-S-Trfase_C-like"/>
</dbReference>